<keyword evidence="2" id="KW-0732">Signal</keyword>
<organism evidence="3 4">
    <name type="scientific">Bordetella petrii</name>
    <dbReference type="NCBI Taxonomy" id="94624"/>
    <lineage>
        <taxon>Bacteria</taxon>
        <taxon>Pseudomonadati</taxon>
        <taxon>Pseudomonadota</taxon>
        <taxon>Betaproteobacteria</taxon>
        <taxon>Burkholderiales</taxon>
        <taxon>Alcaligenaceae</taxon>
        <taxon>Bordetella</taxon>
    </lineage>
</organism>
<evidence type="ECO:0000256" key="1">
    <source>
        <dbReference type="SAM" id="MobiDB-lite"/>
    </source>
</evidence>
<evidence type="ECO:0000313" key="3">
    <source>
        <dbReference type="EMBL" id="MDM9558280.1"/>
    </source>
</evidence>
<feature type="chain" id="PRO_5046116057" evidence="2">
    <location>
        <begin position="24"/>
        <end position="429"/>
    </location>
</feature>
<evidence type="ECO:0000313" key="4">
    <source>
        <dbReference type="Proteomes" id="UP001175604"/>
    </source>
</evidence>
<dbReference type="InterPro" id="IPR021728">
    <property type="entry name" value="DUF3300"/>
</dbReference>
<feature type="compositionally biased region" description="Basic and acidic residues" evidence="1">
    <location>
        <begin position="307"/>
        <end position="321"/>
    </location>
</feature>
<dbReference type="PANTHER" id="PTHR40269">
    <property type="entry name" value="OUTER MEMBRANE PROTEIN-RELATED"/>
    <property type="match status" value="1"/>
</dbReference>
<dbReference type="Pfam" id="PF11737">
    <property type="entry name" value="DUF3300"/>
    <property type="match status" value="1"/>
</dbReference>
<dbReference type="PANTHER" id="PTHR40269:SF1">
    <property type="entry name" value="OUTER MEMBRANE PROTEIN"/>
    <property type="match status" value="1"/>
</dbReference>
<protein>
    <submittedName>
        <fullName evidence="3">DUF3300 domain-containing protein</fullName>
    </submittedName>
</protein>
<feature type="compositionally biased region" description="Gly residues" evidence="1">
    <location>
        <begin position="412"/>
        <end position="422"/>
    </location>
</feature>
<comment type="caution">
    <text evidence="3">The sequence shown here is derived from an EMBL/GenBank/DDBJ whole genome shotgun (WGS) entry which is preliminary data.</text>
</comment>
<feature type="compositionally biased region" description="Basic and acidic residues" evidence="1">
    <location>
        <begin position="274"/>
        <end position="285"/>
    </location>
</feature>
<proteinExistence type="predicted"/>
<keyword evidence="4" id="KW-1185">Reference proteome</keyword>
<evidence type="ECO:0000256" key="2">
    <source>
        <dbReference type="SAM" id="SignalP"/>
    </source>
</evidence>
<accession>A0ABT7VZC0</accession>
<dbReference type="Proteomes" id="UP001175604">
    <property type="component" value="Unassembled WGS sequence"/>
</dbReference>
<reference evidence="3" key="1">
    <citation type="submission" date="2023-06" db="EMBL/GenBank/DDBJ databases">
        <title>full genome analysis of Phenantherene degrader P3.</title>
        <authorList>
            <person name="Akbar A."/>
            <person name="Rahmeh R."/>
            <person name="Kishk M."/>
        </authorList>
    </citation>
    <scope>NUCLEOTIDE SEQUENCE</scope>
    <source>
        <strain evidence="3">P3</strain>
    </source>
</reference>
<dbReference type="EMBL" id="JAUDJE010000003">
    <property type="protein sequence ID" value="MDM9558280.1"/>
    <property type="molecule type" value="Genomic_DNA"/>
</dbReference>
<sequence length="429" mass="45694">MKWLLRYCIAMLALLCLSPPGYGQAKLSNAQLDQMLAPVALYPDALLSQVLMASTYPDDVAAAAQWSGQHTNLSGDAAVKAVQDQAWDPSVMSLAAFPSVLDMMGRQPDWVRSVGDAFLDQPDDVMDSVQRLRLQAQKAGSLASNSQQTVTTSSAGGSTVVSIAPASPSVVYVPTYNPATVYGTWPYPSYPPAYYPPPPGSVFASALVSGLAFGTGVAIVDSLWGDFDWDDHDVDIDVNRYNNINVNKKLDARRTDVQWNHDPSRRGNTPYRSAETRQRFDDRRASAQRAQGARTVGAASRPAASQQDRRQHAQEVMRQREGGGTAARRAGGHQAGARPGGAGSHATGGHRSLSRGDAQASAVARSRSNNRDNALRGVNSPAHARNVGATHAGQARPATHQAPRRVSAPPRGHGGMQGGGLHGRGHGRR</sequence>
<gene>
    <name evidence="3" type="ORF">QUC21_04520</name>
</gene>
<feature type="signal peptide" evidence="2">
    <location>
        <begin position="1"/>
        <end position="23"/>
    </location>
</feature>
<dbReference type="RefSeq" id="WP_289784448.1">
    <property type="nucleotide sequence ID" value="NZ_JAUDJE010000003.1"/>
</dbReference>
<name>A0ABT7VZC0_9BORD</name>
<feature type="region of interest" description="Disordered" evidence="1">
    <location>
        <begin position="257"/>
        <end position="429"/>
    </location>
</feature>